<dbReference type="InterPro" id="IPR002525">
    <property type="entry name" value="Transp_IS110-like_N"/>
</dbReference>
<dbReference type="Proteomes" id="UP001501195">
    <property type="component" value="Unassembled WGS sequence"/>
</dbReference>
<evidence type="ECO:0000313" key="3">
    <source>
        <dbReference type="Proteomes" id="UP001501195"/>
    </source>
</evidence>
<protein>
    <recommendedName>
        <fullName evidence="1">Transposase IS110-like N-terminal domain-containing protein</fullName>
    </recommendedName>
</protein>
<accession>A0ABP9HP70</accession>
<sequence length="313" mass="34059">MSVEQLPGRRREAPTALTAGIDWGSTQHALALVDETGVQVERVTIEHTAAGLRRLIHCLQRAQVSAVGIERGDGPLVDALLNAGLSVFVIAPNQVRSLRRRYGSAGNKDDSFDAYVLADTLRTDRHRLRPLTPDSPATTALRTTVRARRDLIAARIAMANQLRAHLETVLPGAIGLFRDIDSAISLAFLTRFPTQAKADWLSPCRLENWLRTQSYPNPRRADVLHAQLVAATRGRTGSEADALAHVTAAFVAGLTCLREQVRALEEQIETQLLAHPDAVVFTSLPKAGVVRAARLLAEMGDARGRFPTPESLA</sequence>
<dbReference type="PANTHER" id="PTHR33055">
    <property type="entry name" value="TRANSPOSASE FOR INSERTION SEQUENCE ELEMENT IS1111A"/>
    <property type="match status" value="1"/>
</dbReference>
<keyword evidence="3" id="KW-1185">Reference proteome</keyword>
<evidence type="ECO:0000313" key="2">
    <source>
        <dbReference type="EMBL" id="GAA4975485.1"/>
    </source>
</evidence>
<evidence type="ECO:0000259" key="1">
    <source>
        <dbReference type="Pfam" id="PF01548"/>
    </source>
</evidence>
<dbReference type="PANTHER" id="PTHR33055:SF3">
    <property type="entry name" value="PUTATIVE TRANSPOSASE FOR IS117-RELATED"/>
    <property type="match status" value="1"/>
</dbReference>
<feature type="domain" description="Transposase IS110-like N-terminal" evidence="1">
    <location>
        <begin position="19"/>
        <end position="171"/>
    </location>
</feature>
<dbReference type="InterPro" id="IPR047650">
    <property type="entry name" value="Transpos_IS110"/>
</dbReference>
<gene>
    <name evidence="2" type="ORF">GCM10023225_15720</name>
</gene>
<dbReference type="EMBL" id="BAABIL010000205">
    <property type="protein sequence ID" value="GAA4975485.1"/>
    <property type="molecule type" value="Genomic_DNA"/>
</dbReference>
<proteinExistence type="predicted"/>
<comment type="caution">
    <text evidence="2">The sequence shown here is derived from an EMBL/GenBank/DDBJ whole genome shotgun (WGS) entry which is preliminary data.</text>
</comment>
<reference evidence="3" key="1">
    <citation type="journal article" date="2019" name="Int. J. Syst. Evol. Microbiol.">
        <title>The Global Catalogue of Microorganisms (GCM) 10K type strain sequencing project: providing services to taxonomists for standard genome sequencing and annotation.</title>
        <authorList>
            <consortium name="The Broad Institute Genomics Platform"/>
            <consortium name="The Broad Institute Genome Sequencing Center for Infectious Disease"/>
            <person name="Wu L."/>
            <person name="Ma J."/>
        </authorList>
    </citation>
    <scope>NUCLEOTIDE SEQUENCE [LARGE SCALE GENOMIC DNA]</scope>
    <source>
        <strain evidence="3">JCM 18126</strain>
    </source>
</reference>
<organism evidence="2 3">
    <name type="scientific">Kineococcus glutinatus</name>
    <dbReference type="NCBI Taxonomy" id="1070872"/>
    <lineage>
        <taxon>Bacteria</taxon>
        <taxon>Bacillati</taxon>
        <taxon>Actinomycetota</taxon>
        <taxon>Actinomycetes</taxon>
        <taxon>Kineosporiales</taxon>
        <taxon>Kineosporiaceae</taxon>
        <taxon>Kineococcus</taxon>
    </lineage>
</organism>
<name>A0ABP9HP70_9ACTN</name>
<dbReference type="Pfam" id="PF01548">
    <property type="entry name" value="DEDD_Tnp_IS110"/>
    <property type="match status" value="1"/>
</dbReference>